<proteinExistence type="predicted"/>
<protein>
    <submittedName>
        <fullName evidence="2">Uncharacterized protein</fullName>
    </submittedName>
</protein>
<name>M1LQN3_9CLOT</name>
<dbReference type="STRING" id="36745.CLSAP_13770"/>
<reference evidence="2 3" key="1">
    <citation type="submission" date="2013-02" db="EMBL/GenBank/DDBJ databases">
        <title>Genome sequence of Clostridium saccharoperbutylacetonicum N1-4(HMT).</title>
        <authorList>
            <person name="Poehlein A."/>
            <person name="Daniel R."/>
        </authorList>
    </citation>
    <scope>NUCLEOTIDE SEQUENCE [LARGE SCALE GENOMIC DNA]</scope>
    <source>
        <strain evidence="3">N1-4(HMT)</strain>
    </source>
</reference>
<evidence type="ECO:0000313" key="2">
    <source>
        <dbReference type="EMBL" id="AGF55180.1"/>
    </source>
</evidence>
<evidence type="ECO:0000256" key="1">
    <source>
        <dbReference type="SAM" id="Phobius"/>
    </source>
</evidence>
<accession>M1LQN3</accession>
<dbReference type="RefSeq" id="WP_015391502.1">
    <property type="nucleotide sequence ID" value="NC_020291.1"/>
</dbReference>
<keyword evidence="3" id="KW-1185">Reference proteome</keyword>
<organism evidence="2 3">
    <name type="scientific">Clostridium saccharoperbutylacetonicum N1-4(HMT)</name>
    <dbReference type="NCBI Taxonomy" id="931276"/>
    <lineage>
        <taxon>Bacteria</taxon>
        <taxon>Bacillati</taxon>
        <taxon>Bacillota</taxon>
        <taxon>Clostridia</taxon>
        <taxon>Eubacteriales</taxon>
        <taxon>Clostridiaceae</taxon>
        <taxon>Clostridium</taxon>
    </lineage>
</organism>
<dbReference type="Proteomes" id="UP000011728">
    <property type="component" value="Chromosome"/>
</dbReference>
<dbReference type="HOGENOM" id="CLU_2988643_0_0_9"/>
<dbReference type="AlphaFoldDB" id="M1LQN3"/>
<dbReference type="KEGG" id="csr:Cspa_c14100"/>
<keyword evidence="1" id="KW-0472">Membrane</keyword>
<keyword evidence="1" id="KW-0812">Transmembrane</keyword>
<keyword evidence="1" id="KW-1133">Transmembrane helix</keyword>
<gene>
    <name evidence="2" type="ORF">Cspa_c14100</name>
</gene>
<evidence type="ECO:0000313" key="3">
    <source>
        <dbReference type="Proteomes" id="UP000011728"/>
    </source>
</evidence>
<sequence>MKKINIIEFLKTYLLTLILIIAAFICSYSTFYREHNDSEIEKKTVSNKAVDDFEKYH</sequence>
<dbReference type="PATRIC" id="fig|931276.5.peg.1367"/>
<dbReference type="EMBL" id="CP004121">
    <property type="protein sequence ID" value="AGF55180.1"/>
    <property type="molecule type" value="Genomic_DNA"/>
</dbReference>
<feature type="transmembrane region" description="Helical" evidence="1">
    <location>
        <begin position="12"/>
        <end position="31"/>
    </location>
</feature>